<evidence type="ECO:0000313" key="2">
    <source>
        <dbReference type="Proteomes" id="UP000198915"/>
    </source>
</evidence>
<sequence length="124" mass="14016">MNSRTSHVHSLTNISIDSSSVLQIGDSQKVDAQSYILAVQRDKVIFFENEFLFRDYVAFCEPFPLPSDCEPITTSTFHENPSIRVDKVNVSFAAASAVIHIGSSECVEMETRVKNIRHLVRNKR</sequence>
<proteinExistence type="predicted"/>
<dbReference type="AlphaFoldDB" id="A0A1I3T1M5"/>
<name>A0A1I3T1M5_9BACL</name>
<dbReference type="STRING" id="1884381.SAMN05518846_104342"/>
<protein>
    <submittedName>
        <fullName evidence="1">Spore germination protein PE</fullName>
    </submittedName>
</protein>
<accession>A0A1I3T1M5</accession>
<evidence type="ECO:0000313" key="1">
    <source>
        <dbReference type="EMBL" id="SFJ63596.1"/>
    </source>
</evidence>
<dbReference type="Pfam" id="PF10970">
    <property type="entry name" value="GerPE"/>
    <property type="match status" value="1"/>
</dbReference>
<dbReference type="InterPro" id="IPR024496">
    <property type="entry name" value="Spore_germ_GerPE"/>
</dbReference>
<keyword evidence="2" id="KW-1185">Reference proteome</keyword>
<dbReference type="EMBL" id="FORT01000004">
    <property type="protein sequence ID" value="SFJ63596.1"/>
    <property type="molecule type" value="Genomic_DNA"/>
</dbReference>
<dbReference type="Proteomes" id="UP000198915">
    <property type="component" value="Unassembled WGS sequence"/>
</dbReference>
<organism evidence="1 2">
    <name type="scientific">Brevibacillus centrosporus</name>
    <dbReference type="NCBI Taxonomy" id="54910"/>
    <lineage>
        <taxon>Bacteria</taxon>
        <taxon>Bacillati</taxon>
        <taxon>Bacillota</taxon>
        <taxon>Bacilli</taxon>
        <taxon>Bacillales</taxon>
        <taxon>Paenibacillaceae</taxon>
        <taxon>Brevibacillus</taxon>
    </lineage>
</organism>
<gene>
    <name evidence="1" type="ORF">SAMN05518846_104342</name>
</gene>
<reference evidence="2" key="1">
    <citation type="submission" date="2016-10" db="EMBL/GenBank/DDBJ databases">
        <authorList>
            <person name="Varghese N."/>
            <person name="Submissions S."/>
        </authorList>
    </citation>
    <scope>NUCLEOTIDE SEQUENCE [LARGE SCALE GENOMIC DNA]</scope>
    <source>
        <strain evidence="2">OK042</strain>
    </source>
</reference>
<dbReference type="RefSeq" id="WP_092267789.1">
    <property type="nucleotide sequence ID" value="NZ_FORT01000004.1"/>
</dbReference>